<dbReference type="Proteomes" id="UP000327013">
    <property type="component" value="Chromosome 8"/>
</dbReference>
<dbReference type="GO" id="GO:0005737">
    <property type="term" value="C:cytoplasm"/>
    <property type="evidence" value="ECO:0007669"/>
    <property type="project" value="UniProtKB-SubCell"/>
</dbReference>
<dbReference type="AlphaFoldDB" id="A0A5N6RYU0"/>
<dbReference type="PANTHER" id="PTHR31250:SF38">
    <property type="entry name" value="IQ DOMAIN-CONTAINING PROTEIN IQM6"/>
    <property type="match status" value="1"/>
</dbReference>
<dbReference type="PANTHER" id="PTHR31250">
    <property type="entry name" value="IQ DOMAIN-CONTAINING PROTEIN IQM3"/>
    <property type="match status" value="1"/>
</dbReference>
<dbReference type="InterPro" id="IPR044159">
    <property type="entry name" value="IQM"/>
</dbReference>
<keyword evidence="7" id="KW-1185">Reference proteome</keyword>
<evidence type="ECO:0000256" key="1">
    <source>
        <dbReference type="ARBA" id="ARBA00004123"/>
    </source>
</evidence>
<evidence type="ECO:0000313" key="7">
    <source>
        <dbReference type="Proteomes" id="UP000327013"/>
    </source>
</evidence>
<dbReference type="EMBL" id="CM017328">
    <property type="protein sequence ID" value="KAE8126064.1"/>
    <property type="molecule type" value="Genomic_DNA"/>
</dbReference>
<feature type="region of interest" description="Disordered" evidence="5">
    <location>
        <begin position="18"/>
        <end position="39"/>
    </location>
</feature>
<dbReference type="GO" id="GO:0005634">
    <property type="term" value="C:nucleus"/>
    <property type="evidence" value="ECO:0007669"/>
    <property type="project" value="UniProtKB-SubCell"/>
</dbReference>
<evidence type="ECO:0000256" key="3">
    <source>
        <dbReference type="ARBA" id="ARBA00022490"/>
    </source>
</evidence>
<accession>A0A5N6RYU0</accession>
<evidence type="ECO:0000256" key="2">
    <source>
        <dbReference type="ARBA" id="ARBA00004496"/>
    </source>
</evidence>
<protein>
    <submittedName>
        <fullName evidence="6">Uncharacterized protein</fullName>
    </submittedName>
</protein>
<evidence type="ECO:0000313" key="6">
    <source>
        <dbReference type="EMBL" id="KAE8126064.1"/>
    </source>
</evidence>
<evidence type="ECO:0000256" key="5">
    <source>
        <dbReference type="SAM" id="MobiDB-lite"/>
    </source>
</evidence>
<organism evidence="6 7">
    <name type="scientific">Carpinus fangiana</name>
    <dbReference type="NCBI Taxonomy" id="176857"/>
    <lineage>
        <taxon>Eukaryota</taxon>
        <taxon>Viridiplantae</taxon>
        <taxon>Streptophyta</taxon>
        <taxon>Embryophyta</taxon>
        <taxon>Tracheophyta</taxon>
        <taxon>Spermatophyta</taxon>
        <taxon>Magnoliopsida</taxon>
        <taxon>eudicotyledons</taxon>
        <taxon>Gunneridae</taxon>
        <taxon>Pentapetalae</taxon>
        <taxon>rosids</taxon>
        <taxon>fabids</taxon>
        <taxon>Fagales</taxon>
        <taxon>Betulaceae</taxon>
        <taxon>Carpinus</taxon>
    </lineage>
</organism>
<name>A0A5N6RYU0_9ROSI</name>
<gene>
    <name evidence="6" type="ORF">FH972_020814</name>
</gene>
<proteinExistence type="predicted"/>
<keyword evidence="4" id="KW-0539">Nucleus</keyword>
<sequence length="159" mass="18316">MENNVFGRCVNSKTKDVGDQFQRSDGLSEKTHQSPLSDPKKHRWKLLDFAELKRSSISFFDIEKPETAVSHWSRARTRAAKVGKGLSKDEKALKLALQHWLEAIDPRHCYGHNLQIYYVNWLQLDIGEGKEVTLERCPRLKLQQQCIKYLGPVSLLSPL</sequence>
<evidence type="ECO:0000256" key="4">
    <source>
        <dbReference type="ARBA" id="ARBA00023242"/>
    </source>
</evidence>
<reference evidence="6 7" key="1">
    <citation type="submission" date="2019-06" db="EMBL/GenBank/DDBJ databases">
        <title>A chromosomal-level reference genome of Carpinus fangiana (Coryloideae, Betulaceae).</title>
        <authorList>
            <person name="Yang X."/>
            <person name="Wang Z."/>
            <person name="Zhang L."/>
            <person name="Hao G."/>
            <person name="Liu J."/>
            <person name="Yang Y."/>
        </authorList>
    </citation>
    <scope>NUCLEOTIDE SEQUENCE [LARGE SCALE GENOMIC DNA]</scope>
    <source>
        <strain evidence="6">Cfa_2016G</strain>
        <tissue evidence="6">Leaf</tissue>
    </source>
</reference>
<keyword evidence="3" id="KW-0963">Cytoplasm</keyword>
<comment type="subcellular location">
    <subcellularLocation>
        <location evidence="2">Cytoplasm</location>
    </subcellularLocation>
    <subcellularLocation>
        <location evidence="1">Nucleus</location>
    </subcellularLocation>
</comment>
<dbReference type="OrthoDB" id="7344096at2759"/>